<feature type="region of interest" description="Disordered" evidence="1">
    <location>
        <begin position="193"/>
        <end position="238"/>
    </location>
</feature>
<accession>A0AAD5PN53</accession>
<dbReference type="EMBL" id="WJBH02000101">
    <property type="protein sequence ID" value="KAI9550709.1"/>
    <property type="molecule type" value="Genomic_DNA"/>
</dbReference>
<protein>
    <recommendedName>
        <fullName evidence="4">Retrotransposon Copia-like N-terminal domain-containing protein</fullName>
    </recommendedName>
</protein>
<evidence type="ECO:0000313" key="3">
    <source>
        <dbReference type="Proteomes" id="UP000820818"/>
    </source>
</evidence>
<evidence type="ECO:0000256" key="1">
    <source>
        <dbReference type="SAM" id="MobiDB-lite"/>
    </source>
</evidence>
<evidence type="ECO:0008006" key="4">
    <source>
        <dbReference type="Google" id="ProtNLM"/>
    </source>
</evidence>
<proteinExistence type="predicted"/>
<dbReference type="Proteomes" id="UP000820818">
    <property type="component" value="Unassembled WGS sequence"/>
</dbReference>
<reference evidence="2" key="1">
    <citation type="submission" date="2022-05" db="EMBL/GenBank/DDBJ databases">
        <title>A multi-omics perspective on studying reproductive biology in Daphnia sinensis.</title>
        <authorList>
            <person name="Jia J."/>
        </authorList>
    </citation>
    <scope>NUCLEOTIDE SEQUENCE</scope>
    <source>
        <strain evidence="2">WSL</strain>
    </source>
</reference>
<sequence length="238" mass="27942">MSIESNNVSRDTAHIPKFDGTNFHTWNFGLMLLLRNHKLQQIVLDIEKLPVEEKNSENVMTNSHAIKLWNQRNNLASNYIYATVTDKMREYLINSDTSAAMWSRLSTRFTLRTIPNKGQLWSQFYEYKFNQSQDMLANITSVESLTTNKIFSILPAQFQHFRIVLDTYKESEQTMELLTLRLLAEERRVEAAKRESQEMNSSKPAEAFFATHQHRRGSYRGGRQNSNNRWQNQSQQNK</sequence>
<name>A0AAD5PN53_9CRUS</name>
<dbReference type="AlphaFoldDB" id="A0AAD5PN53"/>
<dbReference type="Pfam" id="PF14223">
    <property type="entry name" value="Retrotran_gag_2"/>
    <property type="match status" value="1"/>
</dbReference>
<feature type="compositionally biased region" description="Low complexity" evidence="1">
    <location>
        <begin position="223"/>
        <end position="238"/>
    </location>
</feature>
<dbReference type="PANTHER" id="PTHR47481">
    <property type="match status" value="1"/>
</dbReference>
<comment type="caution">
    <text evidence="2">The sequence shown here is derived from an EMBL/GenBank/DDBJ whole genome shotgun (WGS) entry which is preliminary data.</text>
</comment>
<dbReference type="PANTHER" id="PTHR47481:SF10">
    <property type="entry name" value="COPIA-LIKE POLYPROTEIN_RETROTRANSPOSON"/>
    <property type="match status" value="1"/>
</dbReference>
<gene>
    <name evidence="2" type="ORF">GHT06_006212</name>
</gene>
<keyword evidence="3" id="KW-1185">Reference proteome</keyword>
<organism evidence="2 3">
    <name type="scientific">Daphnia sinensis</name>
    <dbReference type="NCBI Taxonomy" id="1820382"/>
    <lineage>
        <taxon>Eukaryota</taxon>
        <taxon>Metazoa</taxon>
        <taxon>Ecdysozoa</taxon>
        <taxon>Arthropoda</taxon>
        <taxon>Crustacea</taxon>
        <taxon>Branchiopoda</taxon>
        <taxon>Diplostraca</taxon>
        <taxon>Cladocera</taxon>
        <taxon>Anomopoda</taxon>
        <taxon>Daphniidae</taxon>
        <taxon>Daphnia</taxon>
        <taxon>Daphnia similis group</taxon>
    </lineage>
</organism>
<evidence type="ECO:0000313" key="2">
    <source>
        <dbReference type="EMBL" id="KAI9550709.1"/>
    </source>
</evidence>